<organism evidence="2 3">
    <name type="scientific">Hericium alpestre</name>
    <dbReference type="NCBI Taxonomy" id="135208"/>
    <lineage>
        <taxon>Eukaryota</taxon>
        <taxon>Fungi</taxon>
        <taxon>Dikarya</taxon>
        <taxon>Basidiomycota</taxon>
        <taxon>Agaricomycotina</taxon>
        <taxon>Agaricomycetes</taxon>
        <taxon>Russulales</taxon>
        <taxon>Hericiaceae</taxon>
        <taxon>Hericium</taxon>
    </lineage>
</organism>
<evidence type="ECO:0000256" key="1">
    <source>
        <dbReference type="SAM" id="MobiDB-lite"/>
    </source>
</evidence>
<feature type="region of interest" description="Disordered" evidence="1">
    <location>
        <begin position="1"/>
        <end position="70"/>
    </location>
</feature>
<keyword evidence="3" id="KW-1185">Reference proteome</keyword>
<sequence>MPRKPEVLPPSMFAEPSEPGDHKPSDNPRAQEAGQQEENPQAVLKVAGEDRPESQGAGKERAPTKGKAKL</sequence>
<dbReference type="OrthoDB" id="2755037at2759"/>
<reference evidence="2 3" key="1">
    <citation type="submission" date="2019-02" db="EMBL/GenBank/DDBJ databases">
        <title>Genome sequencing of the rare red list fungi Hericium alpestre (H. flagellum).</title>
        <authorList>
            <person name="Buettner E."/>
            <person name="Kellner H."/>
        </authorList>
    </citation>
    <scope>NUCLEOTIDE SEQUENCE [LARGE SCALE GENOMIC DNA]</scope>
    <source>
        <strain evidence="2 3">DSM 108284</strain>
    </source>
</reference>
<evidence type="ECO:0000313" key="2">
    <source>
        <dbReference type="EMBL" id="TFY83529.1"/>
    </source>
</evidence>
<dbReference type="Proteomes" id="UP000298061">
    <property type="component" value="Unassembled WGS sequence"/>
</dbReference>
<protein>
    <submittedName>
        <fullName evidence="2">Uncharacterized protein</fullName>
    </submittedName>
</protein>
<dbReference type="AlphaFoldDB" id="A0A4Z0ABX3"/>
<dbReference type="EMBL" id="SFCI01000023">
    <property type="protein sequence ID" value="TFY83529.1"/>
    <property type="molecule type" value="Genomic_DNA"/>
</dbReference>
<name>A0A4Z0ABX3_9AGAM</name>
<feature type="compositionally biased region" description="Basic and acidic residues" evidence="1">
    <location>
        <begin position="47"/>
        <end position="63"/>
    </location>
</feature>
<comment type="caution">
    <text evidence="2">The sequence shown here is derived from an EMBL/GenBank/DDBJ whole genome shotgun (WGS) entry which is preliminary data.</text>
</comment>
<proteinExistence type="predicted"/>
<evidence type="ECO:0000313" key="3">
    <source>
        <dbReference type="Proteomes" id="UP000298061"/>
    </source>
</evidence>
<accession>A0A4Z0ABX3</accession>
<gene>
    <name evidence="2" type="ORF">EWM64_g476</name>
</gene>